<evidence type="ECO:0000313" key="1">
    <source>
        <dbReference type="EMBL" id="MDR6712125.1"/>
    </source>
</evidence>
<organism evidence="1 2">
    <name type="scientific">Pseudomonas hunanensis</name>
    <dbReference type="NCBI Taxonomy" id="1247546"/>
    <lineage>
        <taxon>Bacteria</taxon>
        <taxon>Pseudomonadati</taxon>
        <taxon>Pseudomonadota</taxon>
        <taxon>Gammaproteobacteria</taxon>
        <taxon>Pseudomonadales</taxon>
        <taxon>Pseudomonadaceae</taxon>
        <taxon>Pseudomonas</taxon>
    </lineage>
</organism>
<comment type="caution">
    <text evidence="1">The sequence shown here is derived from an EMBL/GenBank/DDBJ whole genome shotgun (WGS) entry which is preliminary data.</text>
</comment>
<accession>A0ACC6K0Z5</accession>
<protein>
    <submittedName>
        <fullName evidence="1">Uncharacterized protein</fullName>
    </submittedName>
</protein>
<proteinExistence type="predicted"/>
<keyword evidence="2" id="KW-1185">Reference proteome</keyword>
<dbReference type="Proteomes" id="UP001259587">
    <property type="component" value="Unassembled WGS sequence"/>
</dbReference>
<sequence>MTKCKLILPILAAVAMAGCVTTEQMPDGTTKIRFSDEAVSSLTSMMPTGVVTGIAGGGGGGGVDLNYTMNPLKNGTYLYLNGQYDYECAAALLYSAKSGQPMSAEMSNTCRDNYLMQQEQLRMAGKPYDRGVPAFDPANPPNAYWAKVAGRTINQLAAINQFNVRFAGYPRVGRDGKITIRVQFMGGAPGQYASLVTTPERTAVVLDDAAFELGMRKRSTEMNTEIGQLITCDAVLGYSKAVDKGPRPASISPGAYSRYEVRFTVNSMGCKDRARQFSAAAR</sequence>
<gene>
    <name evidence="1" type="ORF">J2W83_001720</name>
</gene>
<name>A0ACC6K0Z5_9PSED</name>
<reference evidence="1" key="1">
    <citation type="submission" date="2023-07" db="EMBL/GenBank/DDBJ databases">
        <title>Sorghum-associated microbial communities from plants grown in Nebraska, USA.</title>
        <authorList>
            <person name="Schachtman D."/>
        </authorList>
    </citation>
    <scope>NUCLEOTIDE SEQUENCE</scope>
    <source>
        <strain evidence="1">BE56</strain>
    </source>
</reference>
<dbReference type="EMBL" id="JAVDTH010000007">
    <property type="protein sequence ID" value="MDR6712125.1"/>
    <property type="molecule type" value="Genomic_DNA"/>
</dbReference>
<evidence type="ECO:0000313" key="2">
    <source>
        <dbReference type="Proteomes" id="UP001259587"/>
    </source>
</evidence>